<evidence type="ECO:0000313" key="3">
    <source>
        <dbReference type="Proteomes" id="UP000838756"/>
    </source>
</evidence>
<proteinExistence type="predicted"/>
<dbReference type="AlphaFoldDB" id="A0A8S4R9R4"/>
<keyword evidence="3" id="KW-1185">Reference proteome</keyword>
<name>A0A8S4R9R4_9NEOP</name>
<dbReference type="EMBL" id="CAKXAJ010024980">
    <property type="protein sequence ID" value="CAH2233570.1"/>
    <property type="molecule type" value="Genomic_DNA"/>
</dbReference>
<organism evidence="2 3">
    <name type="scientific">Pararge aegeria aegeria</name>
    <dbReference type="NCBI Taxonomy" id="348720"/>
    <lineage>
        <taxon>Eukaryota</taxon>
        <taxon>Metazoa</taxon>
        <taxon>Ecdysozoa</taxon>
        <taxon>Arthropoda</taxon>
        <taxon>Hexapoda</taxon>
        <taxon>Insecta</taxon>
        <taxon>Pterygota</taxon>
        <taxon>Neoptera</taxon>
        <taxon>Endopterygota</taxon>
        <taxon>Lepidoptera</taxon>
        <taxon>Glossata</taxon>
        <taxon>Ditrysia</taxon>
        <taxon>Papilionoidea</taxon>
        <taxon>Nymphalidae</taxon>
        <taxon>Satyrinae</taxon>
        <taxon>Satyrini</taxon>
        <taxon>Parargina</taxon>
        <taxon>Pararge</taxon>
    </lineage>
</organism>
<protein>
    <submittedName>
        <fullName evidence="2">Jg8506 protein</fullName>
    </submittedName>
</protein>
<evidence type="ECO:0000313" key="2">
    <source>
        <dbReference type="EMBL" id="CAH2233570.1"/>
    </source>
</evidence>
<accession>A0A8S4R9R4</accession>
<reference evidence="2" key="1">
    <citation type="submission" date="2022-03" db="EMBL/GenBank/DDBJ databases">
        <authorList>
            <person name="Lindestad O."/>
        </authorList>
    </citation>
    <scope>NUCLEOTIDE SEQUENCE</scope>
</reference>
<keyword evidence="1" id="KW-0732">Signal</keyword>
<dbReference type="Proteomes" id="UP000838756">
    <property type="component" value="Unassembled WGS sequence"/>
</dbReference>
<dbReference type="OrthoDB" id="6915958at2759"/>
<comment type="caution">
    <text evidence="2">The sequence shown here is derived from an EMBL/GenBank/DDBJ whole genome shotgun (WGS) entry which is preliminary data.</text>
</comment>
<evidence type="ECO:0000256" key="1">
    <source>
        <dbReference type="SAM" id="SignalP"/>
    </source>
</evidence>
<feature type="signal peptide" evidence="1">
    <location>
        <begin position="1"/>
        <end position="18"/>
    </location>
</feature>
<feature type="chain" id="PRO_5035845582" evidence="1">
    <location>
        <begin position="19"/>
        <end position="130"/>
    </location>
</feature>
<sequence length="130" mass="15132">MKLLMIITCLTFFVLSEARPSVEFQNQGEPATLINTKDHARVRRRSFDYGDYMDKFWRNVYKCTNCNTLNIGNGYKNSNNVFFGEKQKERTGNNDVVNIGNGYKNTNKVYFGMNPRSQNQDPFNSPFFND</sequence>
<gene>
    <name evidence="2" type="primary">jg8506</name>
    <name evidence="2" type="ORF">PAEG_LOCUS11521</name>
</gene>